<dbReference type="RefSeq" id="WP_007191837.1">
    <property type="nucleotide sequence ID" value="NZ_AFWV01000003.1"/>
</dbReference>
<gene>
    <name evidence="1" type="ORF">ThimaDRAFT_0960</name>
</gene>
<dbReference type="InterPro" id="IPR038396">
    <property type="entry name" value="SpoIIAA-like_sf"/>
</dbReference>
<organism evidence="1 2">
    <name type="scientific">Thiocapsa marina 5811</name>
    <dbReference type="NCBI Taxonomy" id="768671"/>
    <lineage>
        <taxon>Bacteria</taxon>
        <taxon>Pseudomonadati</taxon>
        <taxon>Pseudomonadota</taxon>
        <taxon>Gammaproteobacteria</taxon>
        <taxon>Chromatiales</taxon>
        <taxon>Chromatiaceae</taxon>
        <taxon>Thiocapsa</taxon>
    </lineage>
</organism>
<reference evidence="1 2" key="1">
    <citation type="submission" date="2011-06" db="EMBL/GenBank/DDBJ databases">
        <title>The draft genome of Thiocapsa marina 5811.</title>
        <authorList>
            <consortium name="US DOE Joint Genome Institute (JGI-PGF)"/>
            <person name="Lucas S."/>
            <person name="Han J."/>
            <person name="Cheng J.-F."/>
            <person name="Goodwin L."/>
            <person name="Pitluck S."/>
            <person name="Peters L."/>
            <person name="Land M.L."/>
            <person name="Hauser L."/>
            <person name="Vogl K."/>
            <person name="Liu Z."/>
            <person name="Imhoff J."/>
            <person name="Thiel V."/>
            <person name="Frigaard N.-U."/>
            <person name="Bryant D."/>
            <person name="Woyke T.J."/>
        </authorList>
    </citation>
    <scope>NUCLEOTIDE SEQUENCE [LARGE SCALE GENOMIC DNA]</scope>
    <source>
        <strain evidence="1 2">5811</strain>
    </source>
</reference>
<dbReference type="Gene3D" id="3.40.50.10600">
    <property type="entry name" value="SpoIIaa-like domains"/>
    <property type="match status" value="1"/>
</dbReference>
<proteinExistence type="predicted"/>
<dbReference type="EMBL" id="AFWV01000003">
    <property type="protein sequence ID" value="EGV19514.1"/>
    <property type="molecule type" value="Genomic_DNA"/>
</dbReference>
<dbReference type="InterPro" id="IPR036513">
    <property type="entry name" value="STAS_dom_sf"/>
</dbReference>
<dbReference type="Pfam" id="PF11964">
    <property type="entry name" value="SpoIIAA-like"/>
    <property type="match status" value="1"/>
</dbReference>
<dbReference type="eggNOG" id="ENOG5032S70">
    <property type="taxonomic scope" value="Bacteria"/>
</dbReference>
<dbReference type="Proteomes" id="UP000005459">
    <property type="component" value="Unassembled WGS sequence"/>
</dbReference>
<evidence type="ECO:0000313" key="1">
    <source>
        <dbReference type="EMBL" id="EGV19514.1"/>
    </source>
</evidence>
<sequence length="120" mass="12933">MIEMMSGLPDNVIGFSALGKVAAADYEEKILPAVEAVLATHDKVRLLYHLGDGFDGFEAGALWEDAKVGLSHLAAWERIALVSDVDWIRAATKAFGFAMPGEVKVFENAELEAARAWLAG</sequence>
<evidence type="ECO:0000313" key="2">
    <source>
        <dbReference type="Proteomes" id="UP000005459"/>
    </source>
</evidence>
<protein>
    <recommendedName>
        <fullName evidence="3">UspA domain-containing protein</fullName>
    </recommendedName>
</protein>
<name>F9U8A2_9GAMM</name>
<dbReference type="AlphaFoldDB" id="F9U8A2"/>
<keyword evidence="2" id="KW-1185">Reference proteome</keyword>
<evidence type="ECO:0008006" key="3">
    <source>
        <dbReference type="Google" id="ProtNLM"/>
    </source>
</evidence>
<dbReference type="SUPFAM" id="SSF52091">
    <property type="entry name" value="SpoIIaa-like"/>
    <property type="match status" value="1"/>
</dbReference>
<accession>F9U8A2</accession>
<dbReference type="InterPro" id="IPR021866">
    <property type="entry name" value="SpoIIAA-like"/>
</dbReference>
<dbReference type="OrthoDB" id="555504at2"/>